<feature type="coiled-coil region" evidence="1">
    <location>
        <begin position="350"/>
        <end position="405"/>
    </location>
</feature>
<dbReference type="Pfam" id="PF01465">
    <property type="entry name" value="GRIP"/>
    <property type="match status" value="1"/>
</dbReference>
<organism evidence="4 5">
    <name type="scientific">Chilo suppressalis</name>
    <name type="common">Asiatic rice borer moth</name>
    <dbReference type="NCBI Taxonomy" id="168631"/>
    <lineage>
        <taxon>Eukaryota</taxon>
        <taxon>Metazoa</taxon>
        <taxon>Ecdysozoa</taxon>
        <taxon>Arthropoda</taxon>
        <taxon>Hexapoda</taxon>
        <taxon>Insecta</taxon>
        <taxon>Pterygota</taxon>
        <taxon>Neoptera</taxon>
        <taxon>Endopterygota</taxon>
        <taxon>Lepidoptera</taxon>
        <taxon>Glossata</taxon>
        <taxon>Ditrysia</taxon>
        <taxon>Pyraloidea</taxon>
        <taxon>Crambidae</taxon>
        <taxon>Crambinae</taxon>
        <taxon>Chilo</taxon>
    </lineage>
</organism>
<accession>A0ABN8L356</accession>
<dbReference type="Proteomes" id="UP001153292">
    <property type="component" value="Chromosome 18"/>
</dbReference>
<keyword evidence="5" id="KW-1185">Reference proteome</keyword>
<name>A0ABN8L356_CHISP</name>
<dbReference type="EMBL" id="OU963911">
    <property type="protein sequence ID" value="CAH2984123.1"/>
    <property type="molecule type" value="Genomic_DNA"/>
</dbReference>
<evidence type="ECO:0000313" key="4">
    <source>
        <dbReference type="EMBL" id="CAH2984123.1"/>
    </source>
</evidence>
<gene>
    <name evidence="4" type="ORF">CHILSU_LOCUS4112</name>
</gene>
<keyword evidence="1" id="KW-0175">Coiled coil</keyword>
<reference evidence="4" key="1">
    <citation type="submission" date="2021-12" db="EMBL/GenBank/DDBJ databases">
        <authorList>
            <person name="King R."/>
        </authorList>
    </citation>
    <scope>NUCLEOTIDE SEQUENCE</scope>
</reference>
<dbReference type="InterPro" id="IPR000237">
    <property type="entry name" value="GRIP_dom"/>
</dbReference>
<sequence>MNRNYGARRAAEFHDEHCCAGNAVGNFRRTSSLRLRGEKMVQRSPLATRKLIPVITENSHQKHRSDGARLVEPGHRQRSHSFNSNSQQKPRKSCLKQENDLDGKLNMTDSAHTPPGSPEDLPDDESLHSYGSAATAASIDAGYAPFNGTTFSGRSMRYVLHCSSHAGLAGEDYLTPTQRAQKQIRRLKSLLCQAKKDLEKKDSEIFHLTKEVVELRLYKASICSPDEKSNSSEIVTIRENADDASIEQESPKHNKSCRDYDITDSPLFKDETPTRCRNEMQGSFTDSGHFDDLTNSSLHSKESVHMLTHDISCMTDVCEGEEERRSLIEFYDKKIEDVMRAHVGETQELKQTHNDKVEALLQKLADMNTRYCELLPNYEQAKERIHSLEKQLEEASKQLQDEDARHRSMYLQMYNKGVQAAKFEIEKDEAGPSQGPVSRVSVEELLEQLQITQTELENVRDTAFTTDRTAKSQVLLSAKEAVSLWVLGARKAMYRRIVESQKGNKTSVDPEVTLQFLKSAIYYFLTDPENHQGHLNAIENILGFTEAEKKNIRKARAT</sequence>
<feature type="compositionally biased region" description="Basic and acidic residues" evidence="2">
    <location>
        <begin position="64"/>
        <end position="75"/>
    </location>
</feature>
<feature type="region of interest" description="Disordered" evidence="2">
    <location>
        <begin position="55"/>
        <end position="128"/>
    </location>
</feature>
<feature type="domain" description="GRIP" evidence="3">
    <location>
        <begin position="507"/>
        <end position="555"/>
    </location>
</feature>
<protein>
    <recommendedName>
        <fullName evidence="3">GRIP domain-containing protein</fullName>
    </recommendedName>
</protein>
<evidence type="ECO:0000259" key="3">
    <source>
        <dbReference type="PROSITE" id="PS50913"/>
    </source>
</evidence>
<proteinExistence type="predicted"/>
<evidence type="ECO:0000256" key="2">
    <source>
        <dbReference type="SAM" id="MobiDB-lite"/>
    </source>
</evidence>
<evidence type="ECO:0000313" key="5">
    <source>
        <dbReference type="Proteomes" id="UP001153292"/>
    </source>
</evidence>
<dbReference type="PROSITE" id="PS50913">
    <property type="entry name" value="GRIP"/>
    <property type="match status" value="1"/>
</dbReference>
<evidence type="ECO:0000256" key="1">
    <source>
        <dbReference type="SAM" id="Coils"/>
    </source>
</evidence>